<name>A0A4C1YVN1_EUMVA</name>
<dbReference type="OrthoDB" id="1737200at2759"/>
<dbReference type="Proteomes" id="UP000299102">
    <property type="component" value="Unassembled WGS sequence"/>
</dbReference>
<evidence type="ECO:0000313" key="2">
    <source>
        <dbReference type="Proteomes" id="UP000299102"/>
    </source>
</evidence>
<gene>
    <name evidence="1" type="ORF">EVAR_52262_1</name>
</gene>
<protein>
    <submittedName>
        <fullName evidence="1">Uncharacterized protein</fullName>
    </submittedName>
</protein>
<accession>A0A4C1YVN1</accession>
<dbReference type="EMBL" id="BGZK01001370">
    <property type="protein sequence ID" value="GBP78457.1"/>
    <property type="molecule type" value="Genomic_DNA"/>
</dbReference>
<comment type="caution">
    <text evidence="1">The sequence shown here is derived from an EMBL/GenBank/DDBJ whole genome shotgun (WGS) entry which is preliminary data.</text>
</comment>
<proteinExistence type="predicted"/>
<sequence>MGTSNVEKTRIAGEPVLRHMSSAPSVRMRLVVAVAFTSAQYLYRLCAAAVSFLLGRIGRWSGREVVRSAFSFVRSAQAERDKE</sequence>
<reference evidence="1 2" key="1">
    <citation type="journal article" date="2019" name="Commun. Biol.">
        <title>The bagworm genome reveals a unique fibroin gene that provides high tensile strength.</title>
        <authorList>
            <person name="Kono N."/>
            <person name="Nakamura H."/>
            <person name="Ohtoshi R."/>
            <person name="Tomita M."/>
            <person name="Numata K."/>
            <person name="Arakawa K."/>
        </authorList>
    </citation>
    <scope>NUCLEOTIDE SEQUENCE [LARGE SCALE GENOMIC DNA]</scope>
</reference>
<organism evidence="1 2">
    <name type="scientific">Eumeta variegata</name>
    <name type="common">Bagworm moth</name>
    <name type="synonym">Eumeta japonica</name>
    <dbReference type="NCBI Taxonomy" id="151549"/>
    <lineage>
        <taxon>Eukaryota</taxon>
        <taxon>Metazoa</taxon>
        <taxon>Ecdysozoa</taxon>
        <taxon>Arthropoda</taxon>
        <taxon>Hexapoda</taxon>
        <taxon>Insecta</taxon>
        <taxon>Pterygota</taxon>
        <taxon>Neoptera</taxon>
        <taxon>Endopterygota</taxon>
        <taxon>Lepidoptera</taxon>
        <taxon>Glossata</taxon>
        <taxon>Ditrysia</taxon>
        <taxon>Tineoidea</taxon>
        <taxon>Psychidae</taxon>
        <taxon>Oiketicinae</taxon>
        <taxon>Eumeta</taxon>
    </lineage>
</organism>
<dbReference type="AlphaFoldDB" id="A0A4C1YVN1"/>
<keyword evidence="2" id="KW-1185">Reference proteome</keyword>
<evidence type="ECO:0000313" key="1">
    <source>
        <dbReference type="EMBL" id="GBP78457.1"/>
    </source>
</evidence>